<evidence type="ECO:0000256" key="1">
    <source>
        <dbReference type="SAM" id="Coils"/>
    </source>
</evidence>
<feature type="coiled-coil region" evidence="1">
    <location>
        <begin position="297"/>
        <end position="359"/>
    </location>
</feature>
<feature type="compositionally biased region" description="Polar residues" evidence="2">
    <location>
        <begin position="26"/>
        <end position="42"/>
    </location>
</feature>
<reference evidence="3" key="1">
    <citation type="submission" date="2021-09" db="EMBL/GenBank/DDBJ databases">
        <authorList>
            <consortium name="AG Swart"/>
            <person name="Singh M."/>
            <person name="Singh A."/>
            <person name="Seah K."/>
            <person name="Emmerich C."/>
        </authorList>
    </citation>
    <scope>NUCLEOTIDE SEQUENCE</scope>
    <source>
        <strain evidence="3">ATCC30299</strain>
    </source>
</reference>
<name>A0AAU9J283_9CILI</name>
<dbReference type="AlphaFoldDB" id="A0AAU9J283"/>
<feature type="region of interest" description="Disordered" evidence="2">
    <location>
        <begin position="837"/>
        <end position="858"/>
    </location>
</feature>
<dbReference type="Proteomes" id="UP001162131">
    <property type="component" value="Unassembled WGS sequence"/>
</dbReference>
<accession>A0AAU9J283</accession>
<evidence type="ECO:0000313" key="3">
    <source>
        <dbReference type="EMBL" id="CAG9317642.1"/>
    </source>
</evidence>
<dbReference type="PANTHER" id="PTHR34894:SF5">
    <property type="entry name" value="EF-HAND DOMAIN-CONTAINING PROTEIN"/>
    <property type="match status" value="1"/>
</dbReference>
<dbReference type="EMBL" id="CAJZBQ010000018">
    <property type="protein sequence ID" value="CAG9317642.1"/>
    <property type="molecule type" value="Genomic_DNA"/>
</dbReference>
<comment type="caution">
    <text evidence="3">The sequence shown here is derived from an EMBL/GenBank/DDBJ whole genome shotgun (WGS) entry which is preliminary data.</text>
</comment>
<feature type="region of interest" description="Disordered" evidence="2">
    <location>
        <begin position="606"/>
        <end position="668"/>
    </location>
</feature>
<gene>
    <name evidence="3" type="ORF">BSTOLATCC_MIC18885</name>
</gene>
<sequence>MENHSKIQVKISSLREKLQTAAKRGSTPSSPLTRAQTESSSRLPHISRRSASSNVLITQDEDSPLSRDVSHIHDNLMKRANNYTFRKSMLNEILGIKENEKGHITLPINLLEIEKEILKIREKEEKEEENKSKTDRNPIENAVKECDILFKSKFEDLNIEIEKVYGRKISTSYSPIRAIIRANSERQLARPDTALRVPSGRKEVEILNFWLDYMIDTQVNQVSDIEFDKKIKVAQLIYSRCFKEIIRQISVHCIERGELMEKVWSGLLNLFSQNDIETTVKIEKKQKVLEEVLTKHKEKHEELIKAERSEIKKLHETIKCKDKYIQEISAEVNDLKDKIESYKSRVRELSESLSKAVRNTSLLYQQFRDIENHVTINEEEFSFYSEEDEPKEEKPESKMIKIDKAKLYRPMILAGYFDLTGKFHRKQQFIRDDDNVLKAADFSYEIAQMVELRHKGTSTEEDIEVIVINNATTPRDIKNWISPGILKFIVGLYSLQLSGKAKYNMNKFTQTFVLKDIARQSKIEIKPPFKRRDTTHIIELPGEFASIGIQTNDIVASPRKGRSPGKRAMTIIRKNKGKIKALYSKMEEKMINEYLGKEDVKSNLKKTESVPALESTSPISFKRKSNSPDKNKISNLKIASSTKGRSNTLFDKKSGESSPDKPEISCPASNKGFSSSLKVVEVADKESFTAIDANEILPIKDKESFTAEEANEVLPTKMLKKIEKLKESVNVMLVKENFSSASVAWDEETKENAHKLRVMLDSLYPLQESNITTSITPVKLFHAYVQTDISGENIFIDRVFSTAKTSRFDEEMTDEPSYKCMPSKSKTKISDFIIESDQSPEKSFESVESPYKSPQKEKPKHTTIAKAFVLGQIKQRIVVSHPGQIFLNKFMTHLISNYVRRIMNVQQLMKIINKVYSEKISLSRESVNHKRHEASMVLYDVLINQYGLKDVAKMKFQQTILASLSFKQYPRVANFVKFLGIEGNFSVDDWNLYLFAVEYMYSCNIGPYIYNKETSPVHYCPYERAIKCTYTFFENRLDNNIFQELIEQVRSLRIEEPIQKSSRLVRTSISSIDKIDTDQFLILILDYYHKLKDSYLKRLAPRTEKYALLTLLEFLRLFRSKAELKLTEDELVKIFHQLSISKIADDKQLVQYITLDSFLSYVVDNDIIIFDNL</sequence>
<keyword evidence="4" id="KW-1185">Reference proteome</keyword>
<evidence type="ECO:0000256" key="2">
    <source>
        <dbReference type="SAM" id="MobiDB-lite"/>
    </source>
</evidence>
<feature type="compositionally biased region" description="Basic and acidic residues" evidence="2">
    <location>
        <begin position="650"/>
        <end position="663"/>
    </location>
</feature>
<organism evidence="3 4">
    <name type="scientific">Blepharisma stoltei</name>
    <dbReference type="NCBI Taxonomy" id="1481888"/>
    <lineage>
        <taxon>Eukaryota</taxon>
        <taxon>Sar</taxon>
        <taxon>Alveolata</taxon>
        <taxon>Ciliophora</taxon>
        <taxon>Postciliodesmatophora</taxon>
        <taxon>Heterotrichea</taxon>
        <taxon>Heterotrichida</taxon>
        <taxon>Blepharismidae</taxon>
        <taxon>Blepharisma</taxon>
    </lineage>
</organism>
<feature type="region of interest" description="Disordered" evidence="2">
    <location>
        <begin position="1"/>
        <end position="68"/>
    </location>
</feature>
<feature type="compositionally biased region" description="Polar residues" evidence="2">
    <location>
        <begin position="633"/>
        <end position="649"/>
    </location>
</feature>
<evidence type="ECO:0000313" key="4">
    <source>
        <dbReference type="Proteomes" id="UP001162131"/>
    </source>
</evidence>
<proteinExistence type="predicted"/>
<dbReference type="PANTHER" id="PTHR34894">
    <property type="entry name" value="SAM-DEPENDENT METHYLTRANSFERASE RSMI, CONSERVED SITE"/>
    <property type="match status" value="1"/>
</dbReference>
<protein>
    <submittedName>
        <fullName evidence="3">Uncharacterized protein</fullName>
    </submittedName>
</protein>
<keyword evidence="1" id="KW-0175">Coiled coil</keyword>